<evidence type="ECO:0000313" key="2">
    <source>
        <dbReference type="Proteomes" id="UP000179284"/>
    </source>
</evidence>
<dbReference type="KEGG" id="bhu:bhn_I1638"/>
<evidence type="ECO:0000313" key="1">
    <source>
        <dbReference type="EMBL" id="AOZ96671.1"/>
    </source>
</evidence>
<proteinExistence type="predicted"/>
<accession>A0A1D9P2D7</accession>
<reference evidence="2" key="1">
    <citation type="submission" date="2016-10" db="EMBL/GenBank/DDBJ databases">
        <title>The complete genome sequence of the rumen bacterium Butyrivibrio hungatei MB2003.</title>
        <authorList>
            <person name="Palevich N."/>
            <person name="Kelly W.J."/>
            <person name="Leahy S.C."/>
            <person name="Altermann E."/>
            <person name="Rakonjac J."/>
            <person name="Attwood G.T."/>
        </authorList>
    </citation>
    <scope>NUCLEOTIDE SEQUENCE [LARGE SCALE GENOMIC DNA]</scope>
    <source>
        <strain evidence="2">MB2003</strain>
    </source>
</reference>
<dbReference type="EMBL" id="CP017831">
    <property type="protein sequence ID" value="AOZ96671.1"/>
    <property type="molecule type" value="Genomic_DNA"/>
</dbReference>
<gene>
    <name evidence="1" type="ORF">bhn_I1638</name>
</gene>
<protein>
    <recommendedName>
        <fullName evidence="3">AP2 domain-containing protein</fullName>
    </recommendedName>
</protein>
<dbReference type="AlphaFoldDB" id="A0A1D9P2D7"/>
<dbReference type="Proteomes" id="UP000179284">
    <property type="component" value="Chromosome I"/>
</dbReference>
<dbReference type="Gene3D" id="3.30.730.10">
    <property type="entry name" value="AP2/ERF domain"/>
    <property type="match status" value="1"/>
</dbReference>
<dbReference type="InterPro" id="IPR036955">
    <property type="entry name" value="AP2/ERF_dom_sf"/>
</dbReference>
<sequence>MNNKKIVGVYYTSLKDGTPSYRASITYCGRHIALGSFDNDKDAGNAYKDASKILNNPKYDISSYDKKMTLPFDKYVSLVNYRDKGMYISNPIYLEKKYFLYYLSPDLALKFDIDDLFYYSSHKIMKRGSHLFVADYGSQLSVLQRYGIKSYAVLGRDYRFANNDPTDLRYENIIILNRYHGVRQFAEKGFIRYKAVIHVKSNYVIGKYNSEAEAAIAYNKAADMLIKQGIDKNYELNYIEELTASQYADIYMKTKISPKISTITG</sequence>
<dbReference type="OrthoDB" id="1765300at2"/>
<dbReference type="RefSeq" id="WP_083385860.1">
    <property type="nucleotide sequence ID" value="NZ_CP017831.1"/>
</dbReference>
<evidence type="ECO:0008006" key="3">
    <source>
        <dbReference type="Google" id="ProtNLM"/>
    </source>
</evidence>
<dbReference type="GO" id="GO:0003700">
    <property type="term" value="F:DNA-binding transcription factor activity"/>
    <property type="evidence" value="ECO:0007669"/>
    <property type="project" value="InterPro"/>
</dbReference>
<organism evidence="1 2">
    <name type="scientific">Butyrivibrio hungatei</name>
    <dbReference type="NCBI Taxonomy" id="185008"/>
    <lineage>
        <taxon>Bacteria</taxon>
        <taxon>Bacillati</taxon>
        <taxon>Bacillota</taxon>
        <taxon>Clostridia</taxon>
        <taxon>Lachnospirales</taxon>
        <taxon>Lachnospiraceae</taxon>
        <taxon>Butyrivibrio</taxon>
    </lineage>
</organism>
<keyword evidence="2" id="KW-1185">Reference proteome</keyword>
<name>A0A1D9P2D7_9FIRM</name>